<dbReference type="Proteomes" id="UP000886748">
    <property type="component" value="Unassembled WGS sequence"/>
</dbReference>
<name>A0A9D1SRF0_9CLOT</name>
<evidence type="ECO:0000259" key="3">
    <source>
        <dbReference type="Pfam" id="PF21722"/>
    </source>
</evidence>
<feature type="region of interest" description="Disordered" evidence="1">
    <location>
        <begin position="471"/>
        <end position="495"/>
    </location>
</feature>
<dbReference type="AlphaFoldDB" id="A0A9D1SRF0"/>
<evidence type="ECO:0000256" key="2">
    <source>
        <dbReference type="SAM" id="Phobius"/>
    </source>
</evidence>
<reference evidence="4" key="1">
    <citation type="submission" date="2020-10" db="EMBL/GenBank/DDBJ databases">
        <authorList>
            <person name="Gilroy R."/>
        </authorList>
    </citation>
    <scope>NUCLEOTIDE SEQUENCE</scope>
    <source>
        <strain evidence="4">CHK154-7741</strain>
    </source>
</reference>
<evidence type="ECO:0000313" key="5">
    <source>
        <dbReference type="Proteomes" id="UP000886748"/>
    </source>
</evidence>
<evidence type="ECO:0000256" key="1">
    <source>
        <dbReference type="SAM" id="MobiDB-lite"/>
    </source>
</evidence>
<dbReference type="EMBL" id="DVOD01000055">
    <property type="protein sequence ID" value="HIU92978.1"/>
    <property type="molecule type" value="Genomic_DNA"/>
</dbReference>
<keyword evidence="2" id="KW-0472">Membrane</keyword>
<comment type="caution">
    <text evidence="4">The sequence shown here is derived from an EMBL/GenBank/DDBJ whole genome shotgun (WGS) entry which is preliminary data.</text>
</comment>
<organism evidence="4 5">
    <name type="scientific">Candidatus Limenecus avicola</name>
    <dbReference type="NCBI Taxonomy" id="2840847"/>
    <lineage>
        <taxon>Bacteria</taxon>
        <taxon>Bacillati</taxon>
        <taxon>Bacillota</taxon>
        <taxon>Clostridia</taxon>
        <taxon>Eubacteriales</taxon>
        <taxon>Clostridiaceae</taxon>
        <taxon>Clostridiaceae incertae sedis</taxon>
        <taxon>Candidatus Limenecus</taxon>
    </lineage>
</organism>
<evidence type="ECO:0000313" key="4">
    <source>
        <dbReference type="EMBL" id="HIU92978.1"/>
    </source>
</evidence>
<gene>
    <name evidence="4" type="ORF">IAD26_07590</name>
</gene>
<protein>
    <recommendedName>
        <fullName evidence="3">Glycine-rich domain-containing protein</fullName>
    </recommendedName>
</protein>
<keyword evidence="2" id="KW-1133">Transmembrane helix</keyword>
<accession>A0A9D1SRF0</accession>
<dbReference type="InterPro" id="IPR049304">
    <property type="entry name" value="Gly_rich_dom"/>
</dbReference>
<reference evidence="4" key="2">
    <citation type="journal article" date="2021" name="PeerJ">
        <title>Extensive microbial diversity within the chicken gut microbiome revealed by metagenomics and culture.</title>
        <authorList>
            <person name="Gilroy R."/>
            <person name="Ravi A."/>
            <person name="Getino M."/>
            <person name="Pursley I."/>
            <person name="Horton D.L."/>
            <person name="Alikhan N.F."/>
            <person name="Baker D."/>
            <person name="Gharbi K."/>
            <person name="Hall N."/>
            <person name="Watson M."/>
            <person name="Adriaenssens E.M."/>
            <person name="Foster-Nyarko E."/>
            <person name="Jarju S."/>
            <person name="Secka A."/>
            <person name="Antonio M."/>
            <person name="Oren A."/>
            <person name="Chaudhuri R.R."/>
            <person name="La Ragione R."/>
            <person name="Hildebrand F."/>
            <person name="Pallen M.J."/>
        </authorList>
    </citation>
    <scope>NUCLEOTIDE SEQUENCE</scope>
    <source>
        <strain evidence="4">CHK154-7741</strain>
    </source>
</reference>
<proteinExistence type="predicted"/>
<keyword evidence="2" id="KW-0812">Transmembrane</keyword>
<dbReference type="Pfam" id="PF21722">
    <property type="entry name" value="Gly_rich_2"/>
    <property type="match status" value="1"/>
</dbReference>
<feature type="compositionally biased region" description="Gly residues" evidence="1">
    <location>
        <begin position="484"/>
        <end position="494"/>
    </location>
</feature>
<sequence length="525" mass="52931">MKKVSPKHSACKGFSLAEALMALLVVSLITIATIPVITKKKRSLENIPHGQWTCEIDEDGMHSSYSQDAPTPVVNADHCEFTPPPRAKNFIIKAVGGGGGGGAGYSNLVMEALYPGQSKRIDFLANNQYDIVLVGGGGGGGGGNDERGGTRAHAGGSGAAVSFTFKPTYNISYSISVGGGGSGGHGDDGKHSGGDGSNGGDTNFGNIVFAGGGTGGMAIQYDGAGSACVARNLGAMMFDKNCRGSDWQNYEKCVRYTGYGCSGKYSYSDPSGSLKITNVKSVNGQDGTRTSAGMKTSYYSSVISEKMLMASNSYPYSTIGNTSYNLARMKENVMGMSGGGGQGKNGGGTAGVGGYAAVKSDILSGGKAGQAARLMLYPAASINERLIIKLGKGGTGGKNIFTSSTRSMTQPTDGTDTVVGNLFRAPGGEAGKNQAIEPDIASASYVAGEDGAVSGISANEVVSYGGRSVDGATAESSNAPGTTAAGGGGGGGGAKRSTAYGTSSYNHTYSGDGADGGNGKVIIKW</sequence>
<feature type="transmembrane region" description="Helical" evidence="2">
    <location>
        <begin position="20"/>
        <end position="38"/>
    </location>
</feature>
<feature type="domain" description="Glycine-rich" evidence="3">
    <location>
        <begin position="127"/>
        <end position="354"/>
    </location>
</feature>